<reference evidence="10 11" key="1">
    <citation type="submission" date="2018-03" db="EMBL/GenBank/DDBJ databases">
        <title>Genomic Encyclopedia of Archaeal and Bacterial Type Strains, Phase II (KMG-II): from individual species to whole genera.</title>
        <authorList>
            <person name="Goeker M."/>
        </authorList>
    </citation>
    <scope>NUCLEOTIDE SEQUENCE [LARGE SCALE GENOMIC DNA]</scope>
    <source>
        <strain evidence="10 11">DSM 45211</strain>
    </source>
</reference>
<dbReference type="Gene3D" id="3.40.50.300">
    <property type="entry name" value="P-loop containing nucleotide triphosphate hydrolases"/>
    <property type="match status" value="1"/>
</dbReference>
<evidence type="ECO:0000256" key="1">
    <source>
        <dbReference type="ARBA" id="ARBA00004651"/>
    </source>
</evidence>
<protein>
    <submittedName>
        <fullName evidence="10">ATP-binding cassette subfamily B protein</fullName>
    </submittedName>
</protein>
<dbReference type="Gene3D" id="1.20.1560.10">
    <property type="entry name" value="ABC transporter type 1, transmembrane domain"/>
    <property type="match status" value="1"/>
</dbReference>
<evidence type="ECO:0000256" key="6">
    <source>
        <dbReference type="ARBA" id="ARBA00023136"/>
    </source>
</evidence>
<dbReference type="Pfam" id="PF00005">
    <property type="entry name" value="ABC_tran"/>
    <property type="match status" value="1"/>
</dbReference>
<dbReference type="PROSITE" id="PS50893">
    <property type="entry name" value="ABC_TRANSPORTER_2"/>
    <property type="match status" value="1"/>
</dbReference>
<dbReference type="AlphaFoldDB" id="A0A2P8EF50"/>
<dbReference type="PROSITE" id="PS50929">
    <property type="entry name" value="ABC_TM1F"/>
    <property type="match status" value="1"/>
</dbReference>
<dbReference type="InterPro" id="IPR039421">
    <property type="entry name" value="Type_1_exporter"/>
</dbReference>
<evidence type="ECO:0000256" key="5">
    <source>
        <dbReference type="ARBA" id="ARBA00022989"/>
    </source>
</evidence>
<dbReference type="SMART" id="SM00382">
    <property type="entry name" value="AAA"/>
    <property type="match status" value="1"/>
</dbReference>
<dbReference type="SUPFAM" id="SSF52540">
    <property type="entry name" value="P-loop containing nucleoside triphosphate hydrolases"/>
    <property type="match status" value="1"/>
</dbReference>
<evidence type="ECO:0000259" key="8">
    <source>
        <dbReference type="PROSITE" id="PS50893"/>
    </source>
</evidence>
<dbReference type="PROSITE" id="PS00211">
    <property type="entry name" value="ABC_TRANSPORTER_1"/>
    <property type="match status" value="1"/>
</dbReference>
<keyword evidence="2 7" id="KW-0812">Transmembrane</keyword>
<dbReference type="InterPro" id="IPR036640">
    <property type="entry name" value="ABC1_TM_sf"/>
</dbReference>
<feature type="transmembrane region" description="Helical" evidence="7">
    <location>
        <begin position="146"/>
        <end position="164"/>
    </location>
</feature>
<evidence type="ECO:0000313" key="11">
    <source>
        <dbReference type="Proteomes" id="UP000243528"/>
    </source>
</evidence>
<feature type="domain" description="ABC transmembrane type-1" evidence="9">
    <location>
        <begin position="1"/>
        <end position="275"/>
    </location>
</feature>
<comment type="subcellular location">
    <subcellularLocation>
        <location evidence="1">Cell membrane</location>
        <topology evidence="1">Multi-pass membrane protein</topology>
    </subcellularLocation>
</comment>
<dbReference type="InterPro" id="IPR011527">
    <property type="entry name" value="ABC1_TM_dom"/>
</dbReference>
<dbReference type="CDD" id="cd07346">
    <property type="entry name" value="ABC_6TM_exporters"/>
    <property type="match status" value="1"/>
</dbReference>
<feature type="transmembrane region" description="Helical" evidence="7">
    <location>
        <begin position="39"/>
        <end position="59"/>
    </location>
</feature>
<evidence type="ECO:0000256" key="3">
    <source>
        <dbReference type="ARBA" id="ARBA00022741"/>
    </source>
</evidence>
<accession>A0A2P8EF50</accession>
<proteinExistence type="predicted"/>
<dbReference type="InterPro" id="IPR003439">
    <property type="entry name" value="ABC_transporter-like_ATP-bd"/>
</dbReference>
<comment type="caution">
    <text evidence="10">The sequence shown here is derived from an EMBL/GenBank/DDBJ whole genome shotgun (WGS) entry which is preliminary data.</text>
</comment>
<dbReference type="InterPro" id="IPR027417">
    <property type="entry name" value="P-loop_NTPase"/>
</dbReference>
<sequence>MLALVGDGLGQAALAVVSGLAVGRAFTALQRPAPPVGEVMLLAAAVALAGLAVAGLRAAEKVLAERVGQSYVHDLRLRLFDHVLASPPREVARRSTGGTALRFTSDLTAFRRWVSLGLARLVVAVPLLAAVLGFLAWMAWPLAVGTAAGVTIGVAAYAAISVPLRRSSRNARRQRGRMAADVTERIAHLPTIAANGAQRRERHRIERRSSRLQRAEVIRSRHVGALWAAAEGAAGLAIASCVVAAALGEVPAATVASALVVLTVILVPLRDLGRVHEYRATYRVARDRVNEILSRPTQPAPSGHLPGEGGQLRLDGVSAGCLHDVSVTAEPGQVIAVHGPNAAGKSTLVQLLCGLLPPDRGTVRLDGVEVSSVPPRELRAAVGVVGPDYPLLRGSVDRNLRYRVPDASPVEVARIRRLVRLDDVLAELDQREHTRVGEQGAGLSSGQRVRLALGRALLGRPRLLLLDEADAHLDADTVAVLREAVDTFDGTVVYVSHSQQSHDAADVVWRVANGTVTVSAPRVPPAALSR</sequence>
<dbReference type="Proteomes" id="UP000243528">
    <property type="component" value="Unassembled WGS sequence"/>
</dbReference>
<feature type="transmembrane region" description="Helical" evidence="7">
    <location>
        <begin position="118"/>
        <end position="140"/>
    </location>
</feature>
<evidence type="ECO:0000259" key="9">
    <source>
        <dbReference type="PROSITE" id="PS50929"/>
    </source>
</evidence>
<keyword evidence="5 7" id="KW-1133">Transmembrane helix</keyword>
<dbReference type="SUPFAM" id="SSF90123">
    <property type="entry name" value="ABC transporter transmembrane region"/>
    <property type="match status" value="1"/>
</dbReference>
<dbReference type="PANTHER" id="PTHR24221">
    <property type="entry name" value="ATP-BINDING CASSETTE SUB-FAMILY B"/>
    <property type="match status" value="1"/>
</dbReference>
<keyword evidence="6 7" id="KW-0472">Membrane</keyword>
<gene>
    <name evidence="10" type="ORF">CLV30_10162</name>
</gene>
<dbReference type="EMBL" id="PYGE01000001">
    <property type="protein sequence ID" value="PSL08095.1"/>
    <property type="molecule type" value="Genomic_DNA"/>
</dbReference>
<feature type="transmembrane region" description="Helical" evidence="7">
    <location>
        <begin position="223"/>
        <end position="246"/>
    </location>
</feature>
<feature type="domain" description="ABC transporter" evidence="8">
    <location>
        <begin position="312"/>
        <end position="530"/>
    </location>
</feature>
<dbReference type="GO" id="GO:0140359">
    <property type="term" value="F:ABC-type transporter activity"/>
    <property type="evidence" value="ECO:0007669"/>
    <property type="project" value="InterPro"/>
</dbReference>
<evidence type="ECO:0000256" key="2">
    <source>
        <dbReference type="ARBA" id="ARBA00022692"/>
    </source>
</evidence>
<evidence type="ECO:0000313" key="10">
    <source>
        <dbReference type="EMBL" id="PSL08095.1"/>
    </source>
</evidence>
<feature type="transmembrane region" description="Helical" evidence="7">
    <location>
        <begin position="252"/>
        <end position="269"/>
    </location>
</feature>
<keyword evidence="3" id="KW-0547">Nucleotide-binding</keyword>
<dbReference type="InterPro" id="IPR017871">
    <property type="entry name" value="ABC_transporter-like_CS"/>
</dbReference>
<organism evidence="10 11">
    <name type="scientific">Haloactinopolyspora alba</name>
    <dbReference type="NCBI Taxonomy" id="648780"/>
    <lineage>
        <taxon>Bacteria</taxon>
        <taxon>Bacillati</taxon>
        <taxon>Actinomycetota</taxon>
        <taxon>Actinomycetes</taxon>
        <taxon>Jiangellales</taxon>
        <taxon>Jiangellaceae</taxon>
        <taxon>Haloactinopolyspora</taxon>
    </lineage>
</organism>
<dbReference type="GO" id="GO:0016887">
    <property type="term" value="F:ATP hydrolysis activity"/>
    <property type="evidence" value="ECO:0007669"/>
    <property type="project" value="InterPro"/>
</dbReference>
<evidence type="ECO:0000256" key="4">
    <source>
        <dbReference type="ARBA" id="ARBA00022840"/>
    </source>
</evidence>
<name>A0A2P8EF50_9ACTN</name>
<dbReference type="PANTHER" id="PTHR24221:SF654">
    <property type="entry name" value="ATP-BINDING CASSETTE SUB-FAMILY B MEMBER 6"/>
    <property type="match status" value="1"/>
</dbReference>
<keyword evidence="11" id="KW-1185">Reference proteome</keyword>
<dbReference type="Pfam" id="PF00664">
    <property type="entry name" value="ABC_membrane"/>
    <property type="match status" value="1"/>
</dbReference>
<dbReference type="InterPro" id="IPR003593">
    <property type="entry name" value="AAA+_ATPase"/>
</dbReference>
<dbReference type="GO" id="GO:0005524">
    <property type="term" value="F:ATP binding"/>
    <property type="evidence" value="ECO:0007669"/>
    <property type="project" value="UniProtKB-KW"/>
</dbReference>
<dbReference type="GO" id="GO:0005886">
    <property type="term" value="C:plasma membrane"/>
    <property type="evidence" value="ECO:0007669"/>
    <property type="project" value="UniProtKB-SubCell"/>
</dbReference>
<keyword evidence="4 10" id="KW-0067">ATP-binding</keyword>
<dbReference type="GO" id="GO:0034040">
    <property type="term" value="F:ATPase-coupled lipid transmembrane transporter activity"/>
    <property type="evidence" value="ECO:0007669"/>
    <property type="project" value="TreeGrafter"/>
</dbReference>
<evidence type="ECO:0000256" key="7">
    <source>
        <dbReference type="SAM" id="Phobius"/>
    </source>
</evidence>